<proteinExistence type="predicted"/>
<dbReference type="Proteomes" id="UP000060043">
    <property type="component" value="Chromosome"/>
</dbReference>
<dbReference type="OrthoDB" id="36755at2157"/>
<name>A0A0U3HL99_9CREN</name>
<dbReference type="GeneID" id="14551262"/>
<evidence type="ECO:0000313" key="1">
    <source>
        <dbReference type="EMBL" id="ALU28965.1"/>
    </source>
</evidence>
<organism evidence="2 3">
    <name type="scientific">Sulfolobus acidocaldarius</name>
    <dbReference type="NCBI Taxonomy" id="2285"/>
    <lineage>
        <taxon>Archaea</taxon>
        <taxon>Thermoproteota</taxon>
        <taxon>Thermoprotei</taxon>
        <taxon>Sulfolobales</taxon>
        <taxon>Sulfolobaceae</taxon>
        <taxon>Sulfolobus</taxon>
    </lineage>
</organism>
<gene>
    <name evidence="1" type="ORF">ATY89_02690</name>
    <name evidence="2" type="ORF">ATZ20_05715</name>
</gene>
<evidence type="ECO:0000313" key="4">
    <source>
        <dbReference type="Proteomes" id="UP000065473"/>
    </source>
</evidence>
<dbReference type="Proteomes" id="UP000065473">
    <property type="component" value="Chromosome"/>
</dbReference>
<evidence type="ECO:0000313" key="2">
    <source>
        <dbReference type="EMBL" id="ALU31692.1"/>
    </source>
</evidence>
<dbReference type="STRING" id="1435377.SUSAZ_03330"/>
<dbReference type="AlphaFoldDB" id="A0A0U3HL99"/>
<dbReference type="SUPFAM" id="SSF51971">
    <property type="entry name" value="Nucleotide-binding domain"/>
    <property type="match status" value="1"/>
</dbReference>
<protein>
    <submittedName>
        <fullName evidence="2">Uncharacterized protein</fullName>
    </submittedName>
</protein>
<sequence length="284" mass="32873">MEVILGAGISGLLISSRKRDSIVLENQHRIGGVFSYDEISGFNIPLHPPLVKEKCFTNLLDFAQIETNVIYEKENYLSAKLTIDKIPDWLLPDNKMYYIKNLSEIIQNLSLKARIRLIGSYFIRNDKLVLNTGEIILWDRIYSTIPRRIFDNSKIFRSISIAEAIFTTKKRQGSQIVVNGDKGVSFSHVFSIDWLNPSFDVLYVLVPFLNIVPSWDKVYSDLKRKRILLRDEIISFRYRIIKDGILIDEDNKIGEKDDNIIFCGRLGKWKNFNLCQTIDDSLNC</sequence>
<reference evidence="3 4" key="1">
    <citation type="submission" date="2015-12" db="EMBL/GenBank/DDBJ databases">
        <title>A stable core within a dynamic pangenome in Sulfolobus acidocaldarius.</title>
        <authorList>
            <person name="Anderson R."/>
            <person name="Kouris A."/>
            <person name="Seward C."/>
            <person name="Campbell K."/>
            <person name="Whitaker R."/>
        </authorList>
    </citation>
    <scope>NUCLEOTIDE SEQUENCE [LARGE SCALE GENOMIC DNA]</scope>
    <source>
        <strain evidence="1 4">GG12-C01-09</strain>
        <strain evidence="2 3">NG05B_CO5_07</strain>
    </source>
</reference>
<dbReference type="EMBL" id="CP013694">
    <property type="protein sequence ID" value="ALU28965.1"/>
    <property type="molecule type" value="Genomic_DNA"/>
</dbReference>
<dbReference type="EMBL" id="CP013695">
    <property type="protein sequence ID" value="ALU31692.1"/>
    <property type="molecule type" value="Genomic_DNA"/>
</dbReference>
<dbReference type="OMA" id="INAYWIS"/>
<dbReference type="PaxDb" id="1435377-SUSAZ_03330"/>
<accession>A0A0U3HL99</accession>
<evidence type="ECO:0000313" key="3">
    <source>
        <dbReference type="Proteomes" id="UP000060043"/>
    </source>
</evidence>
<dbReference type="RefSeq" id="WP_011277622.1">
    <property type="nucleotide sequence ID" value="NZ_BHWZ01000001.1"/>
</dbReference>